<dbReference type="Gene3D" id="1.10.10.60">
    <property type="entry name" value="Homeodomain-like"/>
    <property type="match status" value="1"/>
</dbReference>
<dbReference type="InterPro" id="IPR009057">
    <property type="entry name" value="Homeodomain-like_sf"/>
</dbReference>
<accession>A0ABZ1CDL7</accession>
<dbReference type="SUPFAM" id="SSF52317">
    <property type="entry name" value="Class I glutamine amidotransferase-like"/>
    <property type="match status" value="1"/>
</dbReference>
<name>A0ABZ1CDL7_9BACT</name>
<evidence type="ECO:0000256" key="1">
    <source>
        <dbReference type="ARBA" id="ARBA00023015"/>
    </source>
</evidence>
<proteinExistence type="predicted"/>
<evidence type="ECO:0000259" key="3">
    <source>
        <dbReference type="PROSITE" id="PS01124"/>
    </source>
</evidence>
<keyword evidence="1" id="KW-0805">Transcription regulation</keyword>
<evidence type="ECO:0000313" key="5">
    <source>
        <dbReference type="Proteomes" id="UP000738431"/>
    </source>
</evidence>
<evidence type="ECO:0000313" key="4">
    <source>
        <dbReference type="EMBL" id="WRQ89507.1"/>
    </source>
</evidence>
<dbReference type="InterPro" id="IPR029062">
    <property type="entry name" value="Class_I_gatase-like"/>
</dbReference>
<dbReference type="PANTHER" id="PTHR43130:SF3">
    <property type="entry name" value="HTH-TYPE TRANSCRIPTIONAL REGULATOR RV1931C"/>
    <property type="match status" value="1"/>
</dbReference>
<feature type="domain" description="HTH araC/xylS-type" evidence="3">
    <location>
        <begin position="211"/>
        <end position="310"/>
    </location>
</feature>
<reference evidence="4 5" key="1">
    <citation type="submission" date="2023-12" db="EMBL/GenBank/DDBJ databases">
        <title>Description of an unclassified Opitutus bacterium of Verrucomicrobiota.</title>
        <authorList>
            <person name="Zhang D.-F."/>
        </authorList>
    </citation>
    <scope>NUCLEOTIDE SEQUENCE [LARGE SCALE GENOMIC DNA]</scope>
    <source>
        <strain evidence="4 5">WL0086</strain>
    </source>
</reference>
<dbReference type="SMART" id="SM00342">
    <property type="entry name" value="HTH_ARAC"/>
    <property type="match status" value="1"/>
</dbReference>
<dbReference type="RefSeq" id="WP_221029805.1">
    <property type="nucleotide sequence ID" value="NZ_CP139781.1"/>
</dbReference>
<dbReference type="EMBL" id="CP139781">
    <property type="protein sequence ID" value="WRQ89507.1"/>
    <property type="molecule type" value="Genomic_DNA"/>
</dbReference>
<dbReference type="InterPro" id="IPR018060">
    <property type="entry name" value="HTH_AraC"/>
</dbReference>
<dbReference type="Gene3D" id="3.40.50.880">
    <property type="match status" value="1"/>
</dbReference>
<dbReference type="PANTHER" id="PTHR43130">
    <property type="entry name" value="ARAC-FAMILY TRANSCRIPTIONAL REGULATOR"/>
    <property type="match status" value="1"/>
</dbReference>
<dbReference type="SUPFAM" id="SSF46689">
    <property type="entry name" value="Homeodomain-like"/>
    <property type="match status" value="2"/>
</dbReference>
<organism evidence="4 5">
    <name type="scientific">Actomonas aquatica</name>
    <dbReference type="NCBI Taxonomy" id="2866162"/>
    <lineage>
        <taxon>Bacteria</taxon>
        <taxon>Pseudomonadati</taxon>
        <taxon>Verrucomicrobiota</taxon>
        <taxon>Opitutia</taxon>
        <taxon>Opitutales</taxon>
        <taxon>Opitutaceae</taxon>
        <taxon>Actomonas</taxon>
    </lineage>
</organism>
<dbReference type="Proteomes" id="UP000738431">
    <property type="component" value="Chromosome"/>
</dbReference>
<dbReference type="InterPro" id="IPR002818">
    <property type="entry name" value="DJ-1/PfpI"/>
</dbReference>
<dbReference type="CDD" id="cd03137">
    <property type="entry name" value="GATase1_AraC_1"/>
    <property type="match status" value="1"/>
</dbReference>
<dbReference type="PROSITE" id="PS01124">
    <property type="entry name" value="HTH_ARAC_FAMILY_2"/>
    <property type="match status" value="1"/>
</dbReference>
<keyword evidence="5" id="KW-1185">Reference proteome</keyword>
<sequence>MEIGLFVFPGFQLLDLSGPLAAFEIAQRFHGAAVYHPRVVSLDGGLMPSSSGVELNSEKIGRKKFDTLLVVGGDEMSAPCGCRRTRNSLRGAAEKARRVASICTGAYLLAETGLLDGRRVTTHWRFAPELLRKHPTLRVETDRIYVRDGRFWSSAGITAGIDLSLALIGDDFGEEVARKVAQDLVVFHRRPGGQSQYSALLELDAKSDRIGMVMTYARENLTADLSVEALAERAHLSPRQFARVFAEETGRTPAKAVEQLRVEAARVRVEENLSESLEEIAMAVGFTDPERMRRAFIRVFGQPPQGLRRTARQQRGEEE</sequence>
<dbReference type="Pfam" id="PF01965">
    <property type="entry name" value="DJ-1_PfpI"/>
    <property type="match status" value="1"/>
</dbReference>
<keyword evidence="2" id="KW-0804">Transcription</keyword>
<evidence type="ECO:0000256" key="2">
    <source>
        <dbReference type="ARBA" id="ARBA00023163"/>
    </source>
</evidence>
<dbReference type="InterPro" id="IPR052158">
    <property type="entry name" value="INH-QAR"/>
</dbReference>
<gene>
    <name evidence="4" type="ORF">K1X11_008800</name>
</gene>
<protein>
    <submittedName>
        <fullName evidence="4">GlxA family transcriptional regulator</fullName>
    </submittedName>
</protein>
<dbReference type="Pfam" id="PF12833">
    <property type="entry name" value="HTH_18"/>
    <property type="match status" value="1"/>
</dbReference>